<keyword evidence="3" id="KW-1185">Reference proteome</keyword>
<dbReference type="Proteomes" id="UP000316304">
    <property type="component" value="Unassembled WGS sequence"/>
</dbReference>
<comment type="caution">
    <text evidence="2">The sequence shown here is derived from an EMBL/GenBank/DDBJ whole genome shotgun (WGS) entry which is preliminary data.</text>
</comment>
<evidence type="ECO:0000256" key="1">
    <source>
        <dbReference type="SAM" id="MobiDB-lite"/>
    </source>
</evidence>
<reference evidence="2 3" key="1">
    <citation type="submission" date="2019-02" db="EMBL/GenBank/DDBJ databases">
        <title>Deep-cultivation of Planctomycetes and their phenomic and genomic characterization uncovers novel biology.</title>
        <authorList>
            <person name="Wiegand S."/>
            <person name="Jogler M."/>
            <person name="Boedeker C."/>
            <person name="Pinto D."/>
            <person name="Vollmers J."/>
            <person name="Rivas-Marin E."/>
            <person name="Kohn T."/>
            <person name="Peeters S.H."/>
            <person name="Heuer A."/>
            <person name="Rast P."/>
            <person name="Oberbeckmann S."/>
            <person name="Bunk B."/>
            <person name="Jeske O."/>
            <person name="Meyerdierks A."/>
            <person name="Storesund J.E."/>
            <person name="Kallscheuer N."/>
            <person name="Luecker S."/>
            <person name="Lage O.M."/>
            <person name="Pohl T."/>
            <person name="Merkel B.J."/>
            <person name="Hornburger P."/>
            <person name="Mueller R.-W."/>
            <person name="Bruemmer F."/>
            <person name="Labrenz M."/>
            <person name="Spormann A.M."/>
            <person name="Op Den Camp H."/>
            <person name="Overmann J."/>
            <person name="Amann R."/>
            <person name="Jetten M.S.M."/>
            <person name="Mascher T."/>
            <person name="Medema M.H."/>
            <person name="Devos D.P."/>
            <person name="Kaster A.-K."/>
            <person name="Ovreas L."/>
            <person name="Rohde M."/>
            <person name="Galperin M.Y."/>
            <person name="Jogler C."/>
        </authorList>
    </citation>
    <scope>NUCLEOTIDE SEQUENCE [LARGE SCALE GENOMIC DNA]</scope>
    <source>
        <strain evidence="2 3">Pla52o</strain>
    </source>
</reference>
<dbReference type="AlphaFoldDB" id="A0A5C6CFR1"/>
<dbReference type="EMBL" id="SJPT01000004">
    <property type="protein sequence ID" value="TWU22992.1"/>
    <property type="molecule type" value="Genomic_DNA"/>
</dbReference>
<evidence type="ECO:0000313" key="3">
    <source>
        <dbReference type="Proteomes" id="UP000316304"/>
    </source>
</evidence>
<accession>A0A5C6CFR1</accession>
<sequence length="105" mass="11264">MGASQQLTLTVNSDSRLTQLLDAPPRASTIRCHRLGIDPDDNGLEVHGPDAHGPDDSTAGGRMLQSAQDQKKLGLKFAPRKKLSCLRHFEIAQFQSGCVGLGIVT</sequence>
<name>A0A5C6CFR1_9BACT</name>
<organism evidence="2 3">
    <name type="scientific">Novipirellula galeiformis</name>
    <dbReference type="NCBI Taxonomy" id="2528004"/>
    <lineage>
        <taxon>Bacteria</taxon>
        <taxon>Pseudomonadati</taxon>
        <taxon>Planctomycetota</taxon>
        <taxon>Planctomycetia</taxon>
        <taxon>Pirellulales</taxon>
        <taxon>Pirellulaceae</taxon>
        <taxon>Novipirellula</taxon>
    </lineage>
</organism>
<gene>
    <name evidence="2" type="ORF">Pla52o_25260</name>
</gene>
<proteinExistence type="predicted"/>
<protein>
    <submittedName>
        <fullName evidence="2">Uncharacterized protein</fullName>
    </submittedName>
</protein>
<evidence type="ECO:0000313" key="2">
    <source>
        <dbReference type="EMBL" id="TWU22992.1"/>
    </source>
</evidence>
<feature type="region of interest" description="Disordered" evidence="1">
    <location>
        <begin position="40"/>
        <end position="65"/>
    </location>
</feature>